<proteinExistence type="predicted"/>
<reference evidence="1" key="1">
    <citation type="submission" date="2023-07" db="EMBL/GenBank/DDBJ databases">
        <title>Black Yeasts Isolated from many extreme environments.</title>
        <authorList>
            <person name="Coleine C."/>
            <person name="Stajich J.E."/>
            <person name="Selbmann L."/>
        </authorList>
    </citation>
    <scope>NUCLEOTIDE SEQUENCE</scope>
    <source>
        <strain evidence="1">CCFEE 5714</strain>
    </source>
</reference>
<comment type="caution">
    <text evidence="1">The sequence shown here is derived from an EMBL/GenBank/DDBJ whole genome shotgun (WGS) entry which is preliminary data.</text>
</comment>
<dbReference type="EMBL" id="JAUTXU010000004">
    <property type="protein sequence ID" value="KAK3724873.1"/>
    <property type="molecule type" value="Genomic_DNA"/>
</dbReference>
<evidence type="ECO:0000313" key="2">
    <source>
        <dbReference type="Proteomes" id="UP001281147"/>
    </source>
</evidence>
<keyword evidence="2" id="KW-1185">Reference proteome</keyword>
<organism evidence="1 2">
    <name type="scientific">Vermiconidia calcicola</name>
    <dbReference type="NCBI Taxonomy" id="1690605"/>
    <lineage>
        <taxon>Eukaryota</taxon>
        <taxon>Fungi</taxon>
        <taxon>Dikarya</taxon>
        <taxon>Ascomycota</taxon>
        <taxon>Pezizomycotina</taxon>
        <taxon>Dothideomycetes</taxon>
        <taxon>Dothideomycetidae</taxon>
        <taxon>Mycosphaerellales</taxon>
        <taxon>Extremaceae</taxon>
        <taxon>Vermiconidia</taxon>
    </lineage>
</organism>
<gene>
    <name evidence="1" type="ORF">LTR37_000921</name>
</gene>
<name>A0ACC3NXK5_9PEZI</name>
<protein>
    <submittedName>
        <fullName evidence="1">Uncharacterized protein</fullName>
    </submittedName>
</protein>
<evidence type="ECO:0000313" key="1">
    <source>
        <dbReference type="EMBL" id="KAK3724873.1"/>
    </source>
</evidence>
<accession>A0ACC3NXK5</accession>
<sequence length="204" mass="22346">MPLNRTPGHPDPTAAKPTQGFAWAFPDTVPEERRDSESGESSIGHGVSRTNSFAASSVRSSIFSTDSHLPTGQNRFDDAIDYIRSCQHQEQRLQHEVGRLQRDMEYSRDAQKENDMLKTEVQVMHQHLRRLDPSNPHVYGHFTSQLSQQAPGQQAPQTNGTSGIALPPLNPPGSSGGHPNHQPAYTSGPPPGAMQGIEYGYGAR</sequence>
<dbReference type="Proteomes" id="UP001281147">
    <property type="component" value="Unassembled WGS sequence"/>
</dbReference>